<dbReference type="GO" id="GO:0009001">
    <property type="term" value="F:serine O-acetyltransferase activity"/>
    <property type="evidence" value="ECO:0007669"/>
    <property type="project" value="TreeGrafter"/>
</dbReference>
<feature type="active site" evidence="2">
    <location>
        <position position="473"/>
    </location>
</feature>
<dbReference type="Proteomes" id="UP000243052">
    <property type="component" value="Chromosome iii"/>
</dbReference>
<dbReference type="NCBIfam" id="NF001209">
    <property type="entry name" value="PRK00175.1"/>
    <property type="match status" value="1"/>
</dbReference>
<dbReference type="GO" id="GO:0005739">
    <property type="term" value="C:mitochondrion"/>
    <property type="evidence" value="ECO:0007669"/>
    <property type="project" value="TreeGrafter"/>
</dbReference>
<feature type="active site" description="Nucleophile" evidence="2">
    <location>
        <position position="223"/>
    </location>
</feature>
<dbReference type="PANTHER" id="PTHR32268:SF16">
    <property type="entry name" value="SERINE O-SUCCINYLTRANSFERASE"/>
    <property type="match status" value="1"/>
</dbReference>
<evidence type="ECO:0000256" key="1">
    <source>
        <dbReference type="ARBA" id="ARBA00006886"/>
    </source>
</evidence>
<comment type="similarity">
    <text evidence="1">Belongs to the AB hydrolase superfamily. MetX family.</text>
</comment>
<evidence type="ECO:0000313" key="4">
    <source>
        <dbReference type="EMBL" id="AMD19779.1"/>
    </source>
</evidence>
<evidence type="ECO:0000256" key="2">
    <source>
        <dbReference type="PIRSR" id="PIRSR000443-1"/>
    </source>
</evidence>
<dbReference type="PANTHER" id="PTHR32268">
    <property type="entry name" value="HOMOSERINE O-ACETYLTRANSFERASE"/>
    <property type="match status" value="1"/>
</dbReference>
<dbReference type="InterPro" id="IPR008220">
    <property type="entry name" value="HAT_MetX-like"/>
</dbReference>
<dbReference type="GO" id="GO:0004414">
    <property type="term" value="F:homoserine O-acetyltransferase activity"/>
    <property type="evidence" value="ECO:0007669"/>
    <property type="project" value="TreeGrafter"/>
</dbReference>
<name>A0A109UYC6_9SACH</name>
<dbReference type="RefSeq" id="XP_017986775.1">
    <property type="nucleotide sequence ID" value="XM_018131337.1"/>
</dbReference>
<dbReference type="Pfam" id="PF00561">
    <property type="entry name" value="Abhydrolase_1"/>
    <property type="match status" value="1"/>
</dbReference>
<accession>A0A109UYC6</accession>
<dbReference type="STRING" id="45286.A0A109UYC6"/>
<dbReference type="HAMAP" id="MF_00296">
    <property type="entry name" value="MetX_acyltransf"/>
    <property type="match status" value="1"/>
</dbReference>
<organism evidence="4 5">
    <name type="scientific">Eremothecium sinecaudum</name>
    <dbReference type="NCBI Taxonomy" id="45286"/>
    <lineage>
        <taxon>Eukaryota</taxon>
        <taxon>Fungi</taxon>
        <taxon>Dikarya</taxon>
        <taxon>Ascomycota</taxon>
        <taxon>Saccharomycotina</taxon>
        <taxon>Saccharomycetes</taxon>
        <taxon>Saccharomycetales</taxon>
        <taxon>Saccharomycetaceae</taxon>
        <taxon>Eremothecium</taxon>
    </lineage>
</organism>
<dbReference type="AlphaFoldDB" id="A0A109UYC6"/>
<dbReference type="GO" id="GO:0009086">
    <property type="term" value="P:methionine biosynthetic process"/>
    <property type="evidence" value="ECO:0007669"/>
    <property type="project" value="TreeGrafter"/>
</dbReference>
<dbReference type="GO" id="GO:0006535">
    <property type="term" value="P:cysteine biosynthetic process from serine"/>
    <property type="evidence" value="ECO:0007669"/>
    <property type="project" value="TreeGrafter"/>
</dbReference>
<evidence type="ECO:0000313" key="5">
    <source>
        <dbReference type="Proteomes" id="UP000243052"/>
    </source>
</evidence>
<gene>
    <name evidence="4" type="ORF">AW171_hschr31630</name>
</gene>
<protein>
    <submittedName>
        <fullName evidence="4">HCL372Cp</fullName>
    </submittedName>
</protein>
<dbReference type="NCBIfam" id="TIGR01392">
    <property type="entry name" value="homoserO_Ac_trn"/>
    <property type="match status" value="1"/>
</dbReference>
<dbReference type="InterPro" id="IPR029058">
    <property type="entry name" value="AB_hydrolase_fold"/>
</dbReference>
<dbReference type="OrthoDB" id="444135at2759"/>
<keyword evidence="5" id="KW-1185">Reference proteome</keyword>
<dbReference type="Gene3D" id="3.40.50.1820">
    <property type="entry name" value="alpha/beta hydrolase"/>
    <property type="match status" value="1"/>
</dbReference>
<dbReference type="SUPFAM" id="SSF53474">
    <property type="entry name" value="alpha/beta-Hydrolases"/>
    <property type="match status" value="1"/>
</dbReference>
<sequence length="493" mass="55058">MKGIFSALKQFNSKKMAPNAITKASQAISFPCLDEIDAVTSNIKQSFSKIPGYSTAFKIGEVINMEPGLNEPIYAKSNLRYFLYKSTKPLLLDYGGVLPSFEIAYETWGKLNADKSNAILIHTGLSASSHARSSDMNNTPGWWEKFIGPGSSILDTEKYFIICTNVLGSCFGSSGPPSSDPSDGLPYGTRFPLVSIQDMIRAQNRLVKDQFGIKKLYASVGSSMGGMQSLAYGQLFPDEVEKIISISACARSHPSSIALRHAQRQVLMNDPNWQRGFYYPTPDKPDSNPPYVGMRLARLIATISYRSGPEWESRFGTERLNNENPPTLCADFLVESYLDYQGSKFCFEYDANAFLYLSRAMDMFDLSLTGTQRNERRRKATLAEMQTGKIPIQELKYEPLNPQKKSKTSTTEENLSDLAAGMLPLRNKDILIIGVKSDILFPYRQQREIVDLLGNGPNIKYVELSEEQSLYGHDTFLLDTKYVGSSIGEFINN</sequence>
<evidence type="ECO:0000259" key="3">
    <source>
        <dbReference type="Pfam" id="PF00561"/>
    </source>
</evidence>
<dbReference type="InterPro" id="IPR000073">
    <property type="entry name" value="AB_hydrolase_1"/>
</dbReference>
<dbReference type="EMBL" id="CP014243">
    <property type="protein sequence ID" value="AMD19779.1"/>
    <property type="molecule type" value="Genomic_DNA"/>
</dbReference>
<feature type="active site" evidence="2">
    <location>
        <position position="438"/>
    </location>
</feature>
<feature type="domain" description="AB hydrolase-1" evidence="3">
    <location>
        <begin position="118"/>
        <end position="455"/>
    </location>
</feature>
<dbReference type="GO" id="GO:0009092">
    <property type="term" value="P:homoserine metabolic process"/>
    <property type="evidence" value="ECO:0007669"/>
    <property type="project" value="TreeGrafter"/>
</dbReference>
<dbReference type="PIRSF" id="PIRSF000443">
    <property type="entry name" value="Homoser_Ac_trans"/>
    <property type="match status" value="1"/>
</dbReference>
<proteinExistence type="inferred from homology"/>
<dbReference type="GeneID" id="28722994"/>
<reference evidence="4 5" key="1">
    <citation type="submission" date="2016-01" db="EMBL/GenBank/DDBJ databases">
        <title>Genome sequence of the yeast Holleya sinecauda.</title>
        <authorList>
            <person name="Dietrich F.S."/>
        </authorList>
    </citation>
    <scope>NUCLEOTIDE SEQUENCE [LARGE SCALE GENOMIC DNA]</scope>
    <source>
        <strain evidence="4 5">ATCC 58844</strain>
    </source>
</reference>